<dbReference type="Proteomes" id="UP000005204">
    <property type="component" value="Unassembled WGS sequence"/>
</dbReference>
<dbReference type="EMBL" id="LC375688">
    <property type="protein sequence ID" value="BBD35023.1"/>
    <property type="molecule type" value="mRNA"/>
</dbReference>
<dbReference type="InterPro" id="IPR020471">
    <property type="entry name" value="AKR"/>
</dbReference>
<dbReference type="PIRSF" id="PIRSF000097">
    <property type="entry name" value="AKR"/>
    <property type="match status" value="1"/>
</dbReference>
<evidence type="ECO:0000256" key="1">
    <source>
        <dbReference type="ARBA" id="ARBA00023002"/>
    </source>
</evidence>
<dbReference type="InterPro" id="IPR023210">
    <property type="entry name" value="NADP_OxRdtase_dom"/>
</dbReference>
<keyword evidence="9" id="KW-1185">Reference proteome</keyword>
<sequence>MNKVNVPNFKLNNGDEIPALGYGTWLGVSEKSSGADQPAEEFGFDFDGTDIPKLLDALSYAIDIGYRHIDTAHFYRVEPEIGQVVQEKINEGVVRREDLFITTKVWQHYHRAADVEVSLRASLHRLGLDHVNLVLMHWPMSISQEGVDEKIDYLETWRGFEEVLKKGLTKAIGVSNFNIEQMKRLLTNCNVPPAVNQIEVNLNLSQADLVDYCQANEVVVVAYSPFGTMVPSRATLNSPEPKLDNPAMLAIGRKYGKTVTQVNLGYLYQRGIVSIPKTVTKSRVLENASIFDFQLDDEDVATLAQFDNGFRTVRPLFWQPYENYPFDVVPGQKHVDIPIAMRKWKNGANGDID</sequence>
<dbReference type="PROSITE" id="PS00798">
    <property type="entry name" value="ALDOKETO_REDUCTASE_1"/>
    <property type="match status" value="1"/>
</dbReference>
<dbReference type="Pfam" id="PF00248">
    <property type="entry name" value="Aldo_ket_red"/>
    <property type="match status" value="1"/>
</dbReference>
<protein>
    <submittedName>
        <fullName evidence="7">Aldo keto reductase 6</fullName>
    </submittedName>
    <submittedName>
        <fullName evidence="6">Aldo-keto reductase</fullName>
    </submittedName>
</protein>
<dbReference type="EnsemblMetazoa" id="NM_001317069.1">
    <property type="protein sequence ID" value="NP_001303998.1"/>
    <property type="gene ID" value="LOC101740031"/>
</dbReference>
<proteinExistence type="evidence at transcript level"/>
<dbReference type="SMR" id="A0A0H5AQ19"/>
<evidence type="ECO:0000256" key="3">
    <source>
        <dbReference type="PIRSR" id="PIRSR000097-2"/>
    </source>
</evidence>
<evidence type="ECO:0000313" key="7">
    <source>
        <dbReference type="EMBL" id="BBD35023.1"/>
    </source>
</evidence>
<reference evidence="6" key="2">
    <citation type="submission" date="2014-12" db="EMBL/GenBank/DDBJ databases">
        <title>Identification of new aldo-keto reductase of the silkworm.</title>
        <authorList>
            <person name="Yamamoto K."/>
        </authorList>
    </citation>
    <scope>NUCLEOTIDE SEQUENCE</scope>
</reference>
<feature type="site" description="Lowers pKa of active site Tyr" evidence="4">
    <location>
        <position position="104"/>
    </location>
</feature>
<evidence type="ECO:0000313" key="9">
    <source>
        <dbReference type="Proteomes" id="UP000005204"/>
    </source>
</evidence>
<feature type="binding site" evidence="3">
    <location>
        <position position="137"/>
    </location>
    <ligand>
        <name>substrate</name>
    </ligand>
</feature>
<dbReference type="Gene3D" id="3.20.20.100">
    <property type="entry name" value="NADP-dependent oxidoreductase domain"/>
    <property type="match status" value="1"/>
</dbReference>
<dbReference type="AlphaFoldDB" id="A0A0H5AQ19"/>
<dbReference type="InterPro" id="IPR036812">
    <property type="entry name" value="NAD(P)_OxRdtase_dom_sf"/>
</dbReference>
<gene>
    <name evidence="7" type="primary">akr6</name>
    <name evidence="8" type="synonym">101740031</name>
</gene>
<feature type="domain" description="NADP-dependent oxidoreductase" evidence="5">
    <location>
        <begin position="50"/>
        <end position="306"/>
    </location>
</feature>
<evidence type="ECO:0000256" key="4">
    <source>
        <dbReference type="PIRSR" id="PIRSR000097-3"/>
    </source>
</evidence>
<dbReference type="SUPFAM" id="SSF51430">
    <property type="entry name" value="NAD(P)-linked oxidoreductase"/>
    <property type="match status" value="1"/>
</dbReference>
<evidence type="ECO:0000259" key="5">
    <source>
        <dbReference type="Pfam" id="PF00248"/>
    </source>
</evidence>
<reference evidence="8" key="4">
    <citation type="submission" date="2022-06" db="UniProtKB">
        <authorList>
            <consortium name="EnsemblMetazoa"/>
        </authorList>
    </citation>
    <scope>IDENTIFICATION</scope>
    <source>
        <strain evidence="8">p50T (Dazao)</strain>
    </source>
</reference>
<dbReference type="PANTHER" id="PTHR11732">
    <property type="entry name" value="ALDO/KETO REDUCTASE"/>
    <property type="match status" value="1"/>
</dbReference>
<dbReference type="InterPro" id="IPR018170">
    <property type="entry name" value="Aldo/ket_reductase_CS"/>
</dbReference>
<dbReference type="CDD" id="cd19116">
    <property type="entry name" value="AKR_AKR2E1-5"/>
    <property type="match status" value="1"/>
</dbReference>
<evidence type="ECO:0000313" key="8">
    <source>
        <dbReference type="EnsemblMetazoa" id="NP_001303998.1"/>
    </source>
</evidence>
<dbReference type="EMBL" id="LC012974">
    <property type="protein sequence ID" value="BAR91212.1"/>
    <property type="molecule type" value="mRNA"/>
</dbReference>
<dbReference type="GO" id="GO:0016616">
    <property type="term" value="F:oxidoreductase activity, acting on the CH-OH group of donors, NAD or NADP as acceptor"/>
    <property type="evidence" value="ECO:0007669"/>
    <property type="project" value="UniProtKB-ARBA"/>
</dbReference>
<accession>A0A0H5AQ19</accession>
<feature type="active site" description="Proton donor" evidence="2">
    <location>
        <position position="75"/>
    </location>
</feature>
<dbReference type="GeneID" id="101740031"/>
<keyword evidence="1" id="KW-0560">Oxidoreductase</keyword>
<dbReference type="FunFam" id="3.20.20.100:FF:000002">
    <property type="entry name" value="2,5-diketo-D-gluconic acid reductase A"/>
    <property type="match status" value="1"/>
</dbReference>
<dbReference type="PRINTS" id="PR00069">
    <property type="entry name" value="ALDKETRDTASE"/>
</dbReference>
<organism evidence="6">
    <name type="scientific">Bombyx mori</name>
    <name type="common">Silk moth</name>
    <dbReference type="NCBI Taxonomy" id="7091"/>
    <lineage>
        <taxon>Eukaryota</taxon>
        <taxon>Metazoa</taxon>
        <taxon>Ecdysozoa</taxon>
        <taxon>Arthropoda</taxon>
        <taxon>Hexapoda</taxon>
        <taxon>Insecta</taxon>
        <taxon>Pterygota</taxon>
        <taxon>Neoptera</taxon>
        <taxon>Endopterygota</taxon>
        <taxon>Lepidoptera</taxon>
        <taxon>Glossata</taxon>
        <taxon>Ditrysia</taxon>
        <taxon>Bombycoidea</taxon>
        <taxon>Bombycidae</taxon>
        <taxon>Bombycinae</taxon>
        <taxon>Bombyx</taxon>
    </lineage>
</organism>
<dbReference type="KEGG" id="bmor:101740031"/>
<dbReference type="RefSeq" id="NP_001303998.1">
    <property type="nucleotide sequence ID" value="NM_001317069.1"/>
</dbReference>
<dbReference type="InterPro" id="IPR044488">
    <property type="entry name" value="AKR2E"/>
</dbReference>
<reference evidence="9" key="1">
    <citation type="journal article" date="2008" name="Insect Biochem. Mol. Biol.">
        <title>The genome of a lepidopteran model insect, the silkworm Bombyx mori.</title>
        <authorList>
            <consortium name="International Silkworm Genome Consortium"/>
        </authorList>
    </citation>
    <scope>NUCLEOTIDE SEQUENCE [LARGE SCALE GENOMIC DNA]</scope>
    <source>
        <strain evidence="9">p50T</strain>
    </source>
</reference>
<reference evidence="7" key="3">
    <citation type="submission" date="2018-03" db="EMBL/GenBank/DDBJ databases">
        <title>Characterization of an aldo-keto reductase (AKR6) from the silkworm, Bombay mori.</title>
        <authorList>
            <person name="Yamamoto K."/>
            <person name="Wilson D.K."/>
        </authorList>
    </citation>
    <scope>NUCLEOTIDE SEQUENCE</scope>
</reference>
<name>A0A0H5AQ19_BOMMO</name>
<evidence type="ECO:0000313" key="6">
    <source>
        <dbReference type="EMBL" id="BAR91212.1"/>
    </source>
</evidence>
<dbReference type="OrthoDB" id="416253at2759"/>
<evidence type="ECO:0000256" key="2">
    <source>
        <dbReference type="PIRSR" id="PIRSR000097-1"/>
    </source>
</evidence>
<dbReference type="PROSITE" id="PS00062">
    <property type="entry name" value="ALDOKETO_REDUCTASE_2"/>
    <property type="match status" value="1"/>
</dbReference>